<evidence type="ECO:0008006" key="5">
    <source>
        <dbReference type="Google" id="ProtNLM"/>
    </source>
</evidence>
<feature type="non-terminal residue" evidence="3">
    <location>
        <position position="1"/>
    </location>
</feature>
<reference evidence="3" key="1">
    <citation type="submission" date="2022-06" db="EMBL/GenBank/DDBJ databases">
        <title>Uncovering the hologenomic basis of an extraordinary plant invasion.</title>
        <authorList>
            <person name="Bieker V.C."/>
            <person name="Martin M.D."/>
            <person name="Gilbert T."/>
            <person name="Hodgins K."/>
            <person name="Battlay P."/>
            <person name="Petersen B."/>
            <person name="Wilson J."/>
        </authorList>
    </citation>
    <scope>NUCLEOTIDE SEQUENCE</scope>
    <source>
        <strain evidence="3">AA19_3_7</strain>
        <tissue evidence="3">Leaf</tissue>
    </source>
</reference>
<accession>A0AAD5DBK2</accession>
<evidence type="ECO:0000256" key="1">
    <source>
        <dbReference type="SAM" id="MobiDB-lite"/>
    </source>
</evidence>
<sequence>MEIKKRSCVVGLILIWFLLIVTISADHVPPNFRNKRTPISPHPPKYQGSPPHGNRNRPIQKGAAACGNNCPGRYDHVGRRSLIK</sequence>
<evidence type="ECO:0000313" key="4">
    <source>
        <dbReference type="Proteomes" id="UP001206925"/>
    </source>
</evidence>
<feature type="region of interest" description="Disordered" evidence="1">
    <location>
        <begin position="31"/>
        <end position="65"/>
    </location>
</feature>
<evidence type="ECO:0000313" key="3">
    <source>
        <dbReference type="EMBL" id="KAI7756532.1"/>
    </source>
</evidence>
<feature type="chain" id="PRO_5042147656" description="Transmembrane protein" evidence="2">
    <location>
        <begin position="26"/>
        <end position="84"/>
    </location>
</feature>
<dbReference type="AlphaFoldDB" id="A0AAD5DBK2"/>
<name>A0AAD5DBK2_AMBAR</name>
<gene>
    <name evidence="3" type="ORF">M8C21_013361</name>
</gene>
<keyword evidence="2" id="KW-0732">Signal</keyword>
<proteinExistence type="predicted"/>
<comment type="caution">
    <text evidence="3">The sequence shown here is derived from an EMBL/GenBank/DDBJ whole genome shotgun (WGS) entry which is preliminary data.</text>
</comment>
<dbReference type="EMBL" id="JAMZMK010000355">
    <property type="protein sequence ID" value="KAI7756532.1"/>
    <property type="molecule type" value="Genomic_DNA"/>
</dbReference>
<feature type="signal peptide" evidence="2">
    <location>
        <begin position="1"/>
        <end position="25"/>
    </location>
</feature>
<organism evidence="3 4">
    <name type="scientific">Ambrosia artemisiifolia</name>
    <name type="common">Common ragweed</name>
    <dbReference type="NCBI Taxonomy" id="4212"/>
    <lineage>
        <taxon>Eukaryota</taxon>
        <taxon>Viridiplantae</taxon>
        <taxon>Streptophyta</taxon>
        <taxon>Embryophyta</taxon>
        <taxon>Tracheophyta</taxon>
        <taxon>Spermatophyta</taxon>
        <taxon>Magnoliopsida</taxon>
        <taxon>eudicotyledons</taxon>
        <taxon>Gunneridae</taxon>
        <taxon>Pentapetalae</taxon>
        <taxon>asterids</taxon>
        <taxon>campanulids</taxon>
        <taxon>Asterales</taxon>
        <taxon>Asteraceae</taxon>
        <taxon>Asteroideae</taxon>
        <taxon>Heliantheae alliance</taxon>
        <taxon>Heliantheae</taxon>
        <taxon>Ambrosia</taxon>
    </lineage>
</organism>
<evidence type="ECO:0000256" key="2">
    <source>
        <dbReference type="SAM" id="SignalP"/>
    </source>
</evidence>
<protein>
    <recommendedName>
        <fullName evidence="5">Transmembrane protein</fullName>
    </recommendedName>
</protein>
<dbReference type="Proteomes" id="UP001206925">
    <property type="component" value="Unassembled WGS sequence"/>
</dbReference>
<keyword evidence="4" id="KW-1185">Reference proteome</keyword>